<dbReference type="Proteomes" id="UP000663836">
    <property type="component" value="Unassembled WGS sequence"/>
</dbReference>
<dbReference type="EMBL" id="CAJNOT010002952">
    <property type="protein sequence ID" value="CAF1354637.1"/>
    <property type="molecule type" value="Genomic_DNA"/>
</dbReference>
<dbReference type="AlphaFoldDB" id="A0A815HMN4"/>
<dbReference type="EMBL" id="CAJOBD010002571">
    <property type="protein sequence ID" value="CAF3892216.1"/>
    <property type="molecule type" value="Genomic_DNA"/>
</dbReference>
<name>A0A815HMN4_9BILA</name>
<reference evidence="1" key="1">
    <citation type="submission" date="2021-02" db="EMBL/GenBank/DDBJ databases">
        <authorList>
            <person name="Nowell W R."/>
        </authorList>
    </citation>
    <scope>NUCLEOTIDE SEQUENCE</scope>
</reference>
<protein>
    <submittedName>
        <fullName evidence="1">Uncharacterized protein</fullName>
    </submittedName>
</protein>
<evidence type="ECO:0000313" key="2">
    <source>
        <dbReference type="EMBL" id="CAF3892216.1"/>
    </source>
</evidence>
<proteinExistence type="predicted"/>
<dbReference type="Proteomes" id="UP000663864">
    <property type="component" value="Unassembled WGS sequence"/>
</dbReference>
<evidence type="ECO:0000313" key="3">
    <source>
        <dbReference type="Proteomes" id="UP000663864"/>
    </source>
</evidence>
<gene>
    <name evidence="2" type="ORF">JBS370_LOCUS20425</name>
    <name evidence="1" type="ORF">ZHD862_LOCUS30749</name>
</gene>
<sequence length="92" mass="10874">MISSILSPTVGFNFPRINNNKNIQSVTTLPPETIHLTMHENSYSTEEKIKYIMECINKCMENRQEQPKKGKIIDNGRDTCIQRQCRIYERRR</sequence>
<evidence type="ECO:0000313" key="1">
    <source>
        <dbReference type="EMBL" id="CAF1354637.1"/>
    </source>
</evidence>
<accession>A0A815HMN4</accession>
<organism evidence="1 3">
    <name type="scientific">Rotaria sordida</name>
    <dbReference type="NCBI Taxonomy" id="392033"/>
    <lineage>
        <taxon>Eukaryota</taxon>
        <taxon>Metazoa</taxon>
        <taxon>Spiralia</taxon>
        <taxon>Gnathifera</taxon>
        <taxon>Rotifera</taxon>
        <taxon>Eurotatoria</taxon>
        <taxon>Bdelloidea</taxon>
        <taxon>Philodinida</taxon>
        <taxon>Philodinidae</taxon>
        <taxon>Rotaria</taxon>
    </lineage>
</organism>
<comment type="caution">
    <text evidence="1">The sequence shown here is derived from an EMBL/GenBank/DDBJ whole genome shotgun (WGS) entry which is preliminary data.</text>
</comment>